<feature type="non-terminal residue" evidence="1">
    <location>
        <position position="138"/>
    </location>
</feature>
<evidence type="ECO:0000313" key="2">
    <source>
        <dbReference type="Proteomes" id="UP000591131"/>
    </source>
</evidence>
<proteinExistence type="predicted"/>
<organism evidence="1 2">
    <name type="scientific">Perkinsus chesapeaki</name>
    <name type="common">Clam parasite</name>
    <name type="synonym">Perkinsus andrewsi</name>
    <dbReference type="NCBI Taxonomy" id="330153"/>
    <lineage>
        <taxon>Eukaryota</taxon>
        <taxon>Sar</taxon>
        <taxon>Alveolata</taxon>
        <taxon>Perkinsozoa</taxon>
        <taxon>Perkinsea</taxon>
        <taxon>Perkinsida</taxon>
        <taxon>Perkinsidae</taxon>
        <taxon>Perkinsus</taxon>
    </lineage>
</organism>
<evidence type="ECO:0000313" key="1">
    <source>
        <dbReference type="EMBL" id="KAF4647700.1"/>
    </source>
</evidence>
<dbReference type="AlphaFoldDB" id="A0A7J6KL21"/>
<dbReference type="EMBL" id="JAAPAO010002432">
    <property type="protein sequence ID" value="KAF4647700.1"/>
    <property type="molecule type" value="Genomic_DNA"/>
</dbReference>
<keyword evidence="2" id="KW-1185">Reference proteome</keyword>
<reference evidence="1 2" key="1">
    <citation type="submission" date="2020-04" db="EMBL/GenBank/DDBJ databases">
        <title>Perkinsus chesapeaki whole genome sequence.</title>
        <authorList>
            <person name="Bogema D.R."/>
        </authorList>
    </citation>
    <scope>NUCLEOTIDE SEQUENCE [LARGE SCALE GENOMIC DNA]</scope>
    <source>
        <strain evidence="1">ATCC PRA-425</strain>
    </source>
</reference>
<name>A0A7J6KL21_PERCH</name>
<sequence length="138" mass="15699">FLLAMHVAGMRSDEPKPSGRVEYRSMRSVPPECLNGMMSSGFEDNKCLPPLLNHIVVSSASSTIRRHLRALKKNASRETYFAVEFYNVEFTDKGTIYENQLRVLPQNYTIHTIIVEPKQDYSHGAPKLKVTLVEEVET</sequence>
<comment type="caution">
    <text evidence="1">The sequence shown here is derived from an EMBL/GenBank/DDBJ whole genome shotgun (WGS) entry which is preliminary data.</text>
</comment>
<dbReference type="Proteomes" id="UP000591131">
    <property type="component" value="Unassembled WGS sequence"/>
</dbReference>
<accession>A0A7J6KL21</accession>
<gene>
    <name evidence="1" type="ORF">FOL47_004278</name>
</gene>
<feature type="non-terminal residue" evidence="1">
    <location>
        <position position="1"/>
    </location>
</feature>
<protein>
    <submittedName>
        <fullName evidence="1">Uncharacterized protein</fullName>
    </submittedName>
</protein>